<evidence type="ECO:0000313" key="1">
    <source>
        <dbReference type="EMBL" id="MBA0853385.1"/>
    </source>
</evidence>
<accession>A0A7J9L3K4</accession>
<reference evidence="1 2" key="1">
    <citation type="journal article" date="2019" name="Genome Biol. Evol.">
        <title>Insights into the evolution of the New World diploid cottons (Gossypium, subgenus Houzingenia) based on genome sequencing.</title>
        <authorList>
            <person name="Grover C.E."/>
            <person name="Arick M.A. 2nd"/>
            <person name="Thrash A."/>
            <person name="Conover J.L."/>
            <person name="Sanders W.S."/>
            <person name="Peterson D.G."/>
            <person name="Frelichowski J.E."/>
            <person name="Scheffler J.A."/>
            <person name="Scheffler B.E."/>
            <person name="Wendel J.F."/>
        </authorList>
    </citation>
    <scope>NUCLEOTIDE SEQUENCE [LARGE SCALE GENOMIC DNA]</scope>
    <source>
        <strain evidence="1">1</strain>
        <tissue evidence="1">Leaf</tissue>
    </source>
</reference>
<proteinExistence type="predicted"/>
<evidence type="ECO:0000313" key="2">
    <source>
        <dbReference type="Proteomes" id="UP000593576"/>
    </source>
</evidence>
<name>A0A7J9L3K4_GOSSC</name>
<organism evidence="1 2">
    <name type="scientific">Gossypium schwendimanii</name>
    <name type="common">Cotton</name>
    <dbReference type="NCBI Taxonomy" id="34291"/>
    <lineage>
        <taxon>Eukaryota</taxon>
        <taxon>Viridiplantae</taxon>
        <taxon>Streptophyta</taxon>
        <taxon>Embryophyta</taxon>
        <taxon>Tracheophyta</taxon>
        <taxon>Spermatophyta</taxon>
        <taxon>Magnoliopsida</taxon>
        <taxon>eudicotyledons</taxon>
        <taxon>Gunneridae</taxon>
        <taxon>Pentapetalae</taxon>
        <taxon>rosids</taxon>
        <taxon>malvids</taxon>
        <taxon>Malvales</taxon>
        <taxon>Malvaceae</taxon>
        <taxon>Malvoideae</taxon>
        <taxon>Gossypium</taxon>
    </lineage>
</organism>
<protein>
    <submittedName>
        <fullName evidence="1">Uncharacterized protein</fullName>
    </submittedName>
</protein>
<dbReference type="AlphaFoldDB" id="A0A7J9L3K4"/>
<dbReference type="Proteomes" id="UP000593576">
    <property type="component" value="Unassembled WGS sequence"/>
</dbReference>
<dbReference type="EMBL" id="JABFAF010000004">
    <property type="protein sequence ID" value="MBA0853385.1"/>
    <property type="molecule type" value="Genomic_DNA"/>
</dbReference>
<gene>
    <name evidence="1" type="ORF">Goshw_016713</name>
</gene>
<comment type="caution">
    <text evidence="1">The sequence shown here is derived from an EMBL/GenBank/DDBJ whole genome shotgun (WGS) entry which is preliminary data.</text>
</comment>
<keyword evidence="2" id="KW-1185">Reference proteome</keyword>
<sequence length="44" mass="5267">MECRMQHSIVRMFRSRKRLWGQGLHAMWIISYGRWSTTSVPKAS</sequence>